<sequence>MAWVQGDMVDQAEAGFNKVNKPIFLLMLFNPNPFN</sequence>
<accession>A0A1R3HJ77</accession>
<comment type="caution">
    <text evidence="1">The sequence shown here is derived from an EMBL/GenBank/DDBJ whole genome shotgun (WGS) entry which is preliminary data.</text>
</comment>
<name>A0A1R3HJ77_COCAP</name>
<proteinExistence type="predicted"/>
<dbReference type="Proteomes" id="UP000188268">
    <property type="component" value="Unassembled WGS sequence"/>
</dbReference>
<dbReference type="EMBL" id="AWWV01011815">
    <property type="protein sequence ID" value="OMO70358.1"/>
    <property type="molecule type" value="Genomic_DNA"/>
</dbReference>
<dbReference type="Gramene" id="OMO70358">
    <property type="protein sequence ID" value="OMO70358"/>
    <property type="gene ID" value="CCACVL1_18954"/>
</dbReference>
<keyword evidence="2" id="KW-1185">Reference proteome</keyword>
<protein>
    <submittedName>
        <fullName evidence="1">Uncharacterized protein</fullName>
    </submittedName>
</protein>
<evidence type="ECO:0000313" key="2">
    <source>
        <dbReference type="Proteomes" id="UP000188268"/>
    </source>
</evidence>
<organism evidence="1 2">
    <name type="scientific">Corchorus capsularis</name>
    <name type="common">Jute</name>
    <dbReference type="NCBI Taxonomy" id="210143"/>
    <lineage>
        <taxon>Eukaryota</taxon>
        <taxon>Viridiplantae</taxon>
        <taxon>Streptophyta</taxon>
        <taxon>Embryophyta</taxon>
        <taxon>Tracheophyta</taxon>
        <taxon>Spermatophyta</taxon>
        <taxon>Magnoliopsida</taxon>
        <taxon>eudicotyledons</taxon>
        <taxon>Gunneridae</taxon>
        <taxon>Pentapetalae</taxon>
        <taxon>rosids</taxon>
        <taxon>malvids</taxon>
        <taxon>Malvales</taxon>
        <taxon>Malvaceae</taxon>
        <taxon>Grewioideae</taxon>
        <taxon>Apeibeae</taxon>
        <taxon>Corchorus</taxon>
    </lineage>
</organism>
<gene>
    <name evidence="1" type="ORF">CCACVL1_18954</name>
</gene>
<reference evidence="1 2" key="1">
    <citation type="submission" date="2013-09" db="EMBL/GenBank/DDBJ databases">
        <title>Corchorus capsularis genome sequencing.</title>
        <authorList>
            <person name="Alam M."/>
            <person name="Haque M.S."/>
            <person name="Islam M.S."/>
            <person name="Emdad E.M."/>
            <person name="Islam M.M."/>
            <person name="Ahmed B."/>
            <person name="Halim A."/>
            <person name="Hossen Q.M.M."/>
            <person name="Hossain M.Z."/>
            <person name="Ahmed R."/>
            <person name="Khan M.M."/>
            <person name="Islam R."/>
            <person name="Rashid M.M."/>
            <person name="Khan S.A."/>
            <person name="Rahman M.S."/>
            <person name="Alam M."/>
        </authorList>
    </citation>
    <scope>NUCLEOTIDE SEQUENCE [LARGE SCALE GENOMIC DNA]</scope>
    <source>
        <strain evidence="2">cv. CVL-1</strain>
        <tissue evidence="1">Whole seedling</tissue>
    </source>
</reference>
<dbReference type="AlphaFoldDB" id="A0A1R3HJ77"/>
<evidence type="ECO:0000313" key="1">
    <source>
        <dbReference type="EMBL" id="OMO70358.1"/>
    </source>
</evidence>